<dbReference type="EMBL" id="PYGE01000003">
    <property type="protein sequence ID" value="PSL05964.1"/>
    <property type="molecule type" value="Genomic_DNA"/>
</dbReference>
<dbReference type="InterPro" id="IPR052566">
    <property type="entry name" value="Non-lysos_glucosylceramidase"/>
</dbReference>
<evidence type="ECO:0000259" key="1">
    <source>
        <dbReference type="Pfam" id="PF04685"/>
    </source>
</evidence>
<dbReference type="PANTHER" id="PTHR12654">
    <property type="entry name" value="BILE ACID BETA-GLUCOSIDASE-RELATED"/>
    <property type="match status" value="1"/>
</dbReference>
<name>A0A2P8E939_9ACTN</name>
<organism evidence="3 4">
    <name type="scientific">Haloactinopolyspora alba</name>
    <dbReference type="NCBI Taxonomy" id="648780"/>
    <lineage>
        <taxon>Bacteria</taxon>
        <taxon>Bacillati</taxon>
        <taxon>Actinomycetota</taxon>
        <taxon>Actinomycetes</taxon>
        <taxon>Jiangellales</taxon>
        <taxon>Jiangellaceae</taxon>
        <taxon>Haloactinopolyspora</taxon>
    </lineage>
</organism>
<dbReference type="InterPro" id="IPR006775">
    <property type="entry name" value="GH116_catalytic"/>
</dbReference>
<dbReference type="SUPFAM" id="SSF48208">
    <property type="entry name" value="Six-hairpin glycosidases"/>
    <property type="match status" value="1"/>
</dbReference>
<evidence type="ECO:0000259" key="2">
    <source>
        <dbReference type="Pfam" id="PF12215"/>
    </source>
</evidence>
<comment type="caution">
    <text evidence="3">The sequence shown here is derived from an EMBL/GenBank/DDBJ whole genome shotgun (WGS) entry which is preliminary data.</text>
</comment>
<dbReference type="InterPro" id="IPR006311">
    <property type="entry name" value="TAT_signal"/>
</dbReference>
<sequence>MNHDRLPHADGNGLPVLDDACCGGTSCCSTGPGEPGGMTRRGFLALGTSAAAAATAAATGLWPGDAIAVPAEKNLSRRWLDGLAMRGEPMEYTGAALNRIGMPVGGACTGQVYLAGDGRLWLWDVFNADSFRYGGADWRGVHYADPLDVVSPFDTGFALRWTADGSRGTRRLDADGFGDVRFRGRYPIGHVDLADEDCPLEVGLDAYSPFVPTRVEDSSLPVTILEYTLRNRSASSVEGEILGMTENPVCLDSRRTQPILLTAGTADVDGAGAVRHSAAIAEGPEPERPDIVLEDWERETYDGWTAEGSAFGSGPVAVEQLPGYMLRGGTIGVSGRRFVTSHHFRDAADIPEADAHQGTLTSAPFTIERSSITVRVGGGARPEQTCVQVVVDGAVVASATGAGDEVLRTHWLDVSAHEGATAVLRIVDAATGDWGHVNVDRIVSTDRAAPRPDIVLEDWESAGYDGWTVEGTAFGSGPVTEQEAPAYFRREGDLNVSGRLFVTSHNWRDGGPAADDHTGRMTSEPFTLDRRYLVADVGGGNRPDAGLHLVVDGEVVARLTGRNSEIMVSRSVDVSAYAGRTATIELVDEGTGGWAHVNCDRIRLSDVPANERPLEELPDAGTFGLAAFDTGARARPSIADWSTPEAWFDSGDGPAEVDGGSDRMAGTVTVPFRLAPGETRTVRYALSWHFPKIDGSVFSFIDGAAALRRHYSEVYDDAVAVLTDLARRGDELADATALFARTWYDDSTLPHWFLERTLVPASTVATGTCYRFQDGRFYGWEGIYCCAGTCTHVWTYAQSLSRLFPELERDARERMDFGIAFHEDTGAVDYRGEAARHVAHDGQCGNVLRAYREHQMSPDGAFLGRIWPQVKKATQFLIGHDGEPDGMLEEEQYNTLDATWYGEIPWISGLYVAALRAAAEMAADAGDDAFARTCRRLADNGTAQLDGKLWNAEYGYYEQHVDPEHPDATNSNRGCHIDQMYGQTYAHQLGLPRVFGEQHARTALGSIFRNNFLPDAQAYKDESGIDGGRVYSTEGEAGTVMCTWPFGGSDTAPGEGNAGFVAYFNEVWTGQEYQLAAHLMAEGLVDEALAVVRAIHDRHSAQKRNPYNEIECSDHYTRAMMSHAVHLAAAGYEYHGPRGHLGFAPRMSPDDFAAAFTVAEGWGSYRQQRTGTRQVGEVELRYGRLRVSSFATEVEPRPGERPVIVEKVVDRRRDRVDVADVSVDGDRVVVSLAQPVELTAGETLVVSVL</sequence>
<reference evidence="3 4" key="1">
    <citation type="submission" date="2018-03" db="EMBL/GenBank/DDBJ databases">
        <title>Genomic Encyclopedia of Archaeal and Bacterial Type Strains, Phase II (KMG-II): from individual species to whole genera.</title>
        <authorList>
            <person name="Goeker M."/>
        </authorList>
    </citation>
    <scope>NUCLEOTIDE SEQUENCE [LARGE SCALE GENOMIC DNA]</scope>
    <source>
        <strain evidence="3 4">DSM 45211</strain>
    </source>
</reference>
<keyword evidence="4" id="KW-1185">Reference proteome</keyword>
<dbReference type="Proteomes" id="UP000243528">
    <property type="component" value="Unassembled WGS sequence"/>
</dbReference>
<proteinExistence type="predicted"/>
<dbReference type="RefSeq" id="WP_165358525.1">
    <property type="nucleotide sequence ID" value="NZ_ML142901.1"/>
</dbReference>
<dbReference type="InterPro" id="IPR012341">
    <property type="entry name" value="6hp_glycosidase-like_sf"/>
</dbReference>
<dbReference type="GO" id="GO:0005975">
    <property type="term" value="P:carbohydrate metabolic process"/>
    <property type="evidence" value="ECO:0007669"/>
    <property type="project" value="InterPro"/>
</dbReference>
<dbReference type="GO" id="GO:0004553">
    <property type="term" value="F:hydrolase activity, hydrolyzing O-glycosyl compounds"/>
    <property type="evidence" value="ECO:0007669"/>
    <property type="project" value="InterPro"/>
</dbReference>
<dbReference type="PANTHER" id="PTHR12654:SF4">
    <property type="entry name" value="PB1 DOMAIN-CONTAINING PROTEIN"/>
    <property type="match status" value="1"/>
</dbReference>
<dbReference type="PROSITE" id="PS51318">
    <property type="entry name" value="TAT"/>
    <property type="match status" value="1"/>
</dbReference>
<dbReference type="InterPro" id="IPR024462">
    <property type="entry name" value="GH116_N"/>
</dbReference>
<accession>A0A2P8E939</accession>
<dbReference type="InterPro" id="IPR008928">
    <property type="entry name" value="6-hairpin_glycosidase_sf"/>
</dbReference>
<feature type="domain" description="Glycosyl-hydrolase family 116 catalytic region" evidence="1">
    <location>
        <begin position="841"/>
        <end position="1106"/>
    </location>
</feature>
<dbReference type="AlphaFoldDB" id="A0A2P8E939"/>
<feature type="domain" description="Glycosyl-hydrolase family 116 N-terminal" evidence="2">
    <location>
        <begin position="101"/>
        <end position="252"/>
    </location>
</feature>
<evidence type="ECO:0000313" key="3">
    <source>
        <dbReference type="EMBL" id="PSL05964.1"/>
    </source>
</evidence>
<gene>
    <name evidence="3" type="ORF">CLV30_103118</name>
</gene>
<protein>
    <submittedName>
        <fullName evidence="3">Beta-glucocerebrosidase 2-like protein</fullName>
    </submittedName>
</protein>
<evidence type="ECO:0000313" key="4">
    <source>
        <dbReference type="Proteomes" id="UP000243528"/>
    </source>
</evidence>
<dbReference type="Gene3D" id="1.50.10.10">
    <property type="match status" value="1"/>
</dbReference>
<dbReference type="Pfam" id="PF04685">
    <property type="entry name" value="DUF608"/>
    <property type="match status" value="1"/>
</dbReference>
<dbReference type="Pfam" id="PF12215">
    <property type="entry name" value="Glyco_hydr_116N"/>
    <property type="match status" value="1"/>
</dbReference>